<evidence type="ECO:0000313" key="2">
    <source>
        <dbReference type="Proteomes" id="UP001054252"/>
    </source>
</evidence>
<keyword evidence="2" id="KW-1185">Reference proteome</keyword>
<evidence type="ECO:0000313" key="1">
    <source>
        <dbReference type="EMBL" id="GKV17268.1"/>
    </source>
</evidence>
<organism evidence="1 2">
    <name type="scientific">Rubroshorea leprosula</name>
    <dbReference type="NCBI Taxonomy" id="152421"/>
    <lineage>
        <taxon>Eukaryota</taxon>
        <taxon>Viridiplantae</taxon>
        <taxon>Streptophyta</taxon>
        <taxon>Embryophyta</taxon>
        <taxon>Tracheophyta</taxon>
        <taxon>Spermatophyta</taxon>
        <taxon>Magnoliopsida</taxon>
        <taxon>eudicotyledons</taxon>
        <taxon>Gunneridae</taxon>
        <taxon>Pentapetalae</taxon>
        <taxon>rosids</taxon>
        <taxon>malvids</taxon>
        <taxon>Malvales</taxon>
        <taxon>Dipterocarpaceae</taxon>
        <taxon>Rubroshorea</taxon>
    </lineage>
</organism>
<name>A0AAV5K183_9ROSI</name>
<gene>
    <name evidence="1" type="ORF">SLEP1_g27798</name>
</gene>
<proteinExistence type="predicted"/>
<sequence length="49" mass="5261">MQLSLCTGDSAKLLGMGVPSNVMRLLKKRLLGMQKMEQSQPGALSGPQM</sequence>
<dbReference type="EMBL" id="BPVZ01000047">
    <property type="protein sequence ID" value="GKV17268.1"/>
    <property type="molecule type" value="Genomic_DNA"/>
</dbReference>
<dbReference type="AlphaFoldDB" id="A0AAV5K183"/>
<protein>
    <submittedName>
        <fullName evidence="1">Uncharacterized protein</fullName>
    </submittedName>
</protein>
<accession>A0AAV5K183</accession>
<dbReference type="Proteomes" id="UP001054252">
    <property type="component" value="Unassembled WGS sequence"/>
</dbReference>
<comment type="caution">
    <text evidence="1">The sequence shown here is derived from an EMBL/GenBank/DDBJ whole genome shotgun (WGS) entry which is preliminary data.</text>
</comment>
<reference evidence="1 2" key="1">
    <citation type="journal article" date="2021" name="Commun. Biol.">
        <title>The genome of Shorea leprosula (Dipterocarpaceae) highlights the ecological relevance of drought in aseasonal tropical rainforests.</title>
        <authorList>
            <person name="Ng K.K.S."/>
            <person name="Kobayashi M.J."/>
            <person name="Fawcett J.A."/>
            <person name="Hatakeyama M."/>
            <person name="Paape T."/>
            <person name="Ng C.H."/>
            <person name="Ang C.C."/>
            <person name="Tnah L.H."/>
            <person name="Lee C.T."/>
            <person name="Nishiyama T."/>
            <person name="Sese J."/>
            <person name="O'Brien M.J."/>
            <person name="Copetti D."/>
            <person name="Mohd Noor M.I."/>
            <person name="Ong R.C."/>
            <person name="Putra M."/>
            <person name="Sireger I.Z."/>
            <person name="Indrioko S."/>
            <person name="Kosugi Y."/>
            <person name="Izuno A."/>
            <person name="Isagi Y."/>
            <person name="Lee S.L."/>
            <person name="Shimizu K.K."/>
        </authorList>
    </citation>
    <scope>NUCLEOTIDE SEQUENCE [LARGE SCALE GENOMIC DNA]</scope>
    <source>
        <strain evidence="1">214</strain>
    </source>
</reference>